<comment type="similarity">
    <text evidence="2">Belongs to the methyltransferase superfamily. L-isoaspartyl/D-aspartyl protein methyltransferase family.</text>
</comment>
<reference evidence="12 13" key="1">
    <citation type="submission" date="2018-07" db="EMBL/GenBank/DDBJ databases">
        <title>Genomic Encyclopedia of Type Strains, Phase IV (KMG-IV): sequencing the most valuable type-strain genomes for metagenomic binning, comparative biology and taxonomic classification.</title>
        <authorList>
            <person name="Goeker M."/>
        </authorList>
    </citation>
    <scope>NUCLEOTIDE SEQUENCE [LARGE SCALE GENOMIC DNA]</scope>
    <source>
        <strain evidence="12 13">DSM 14364</strain>
    </source>
</reference>
<keyword evidence="8" id="KW-0949">S-adenosyl-L-methionine</keyword>
<evidence type="ECO:0000256" key="4">
    <source>
        <dbReference type="ARBA" id="ARBA00013346"/>
    </source>
</evidence>
<evidence type="ECO:0000256" key="5">
    <source>
        <dbReference type="ARBA" id="ARBA00022490"/>
    </source>
</evidence>
<dbReference type="InterPro" id="IPR000682">
    <property type="entry name" value="PCMT"/>
</dbReference>
<keyword evidence="13" id="KW-1185">Reference proteome</keyword>
<evidence type="ECO:0000256" key="8">
    <source>
        <dbReference type="ARBA" id="ARBA00022691"/>
    </source>
</evidence>
<keyword evidence="5" id="KW-0963">Cytoplasm</keyword>
<evidence type="ECO:0000256" key="11">
    <source>
        <dbReference type="ARBA" id="ARBA00031350"/>
    </source>
</evidence>
<dbReference type="OrthoDB" id="9807766at2"/>
<gene>
    <name evidence="12" type="ORF">DES45_102490</name>
</gene>
<dbReference type="EC" id="2.1.1.77" evidence="3"/>
<name>A0A370HS13_9HYPH</name>
<dbReference type="GO" id="GO:0005737">
    <property type="term" value="C:cytoplasm"/>
    <property type="evidence" value="ECO:0007669"/>
    <property type="project" value="UniProtKB-SubCell"/>
</dbReference>
<dbReference type="GO" id="GO:0004719">
    <property type="term" value="F:protein-L-isoaspartate (D-aspartate) O-methyltransferase activity"/>
    <property type="evidence" value="ECO:0007669"/>
    <property type="project" value="UniProtKB-EC"/>
</dbReference>
<accession>A0A370HS13</accession>
<dbReference type="Gene3D" id="3.40.50.150">
    <property type="entry name" value="Vaccinia Virus protein VP39"/>
    <property type="match status" value="1"/>
</dbReference>
<evidence type="ECO:0000256" key="6">
    <source>
        <dbReference type="ARBA" id="ARBA00022603"/>
    </source>
</evidence>
<evidence type="ECO:0000256" key="2">
    <source>
        <dbReference type="ARBA" id="ARBA00005369"/>
    </source>
</evidence>
<keyword evidence="7 12" id="KW-0808">Transferase</keyword>
<dbReference type="PANTHER" id="PTHR11579">
    <property type="entry name" value="PROTEIN-L-ISOASPARTATE O-METHYLTRANSFERASE"/>
    <property type="match status" value="1"/>
</dbReference>
<keyword evidence="6 12" id="KW-0489">Methyltransferase</keyword>
<evidence type="ECO:0000313" key="13">
    <source>
        <dbReference type="Proteomes" id="UP000254925"/>
    </source>
</evidence>
<evidence type="ECO:0000256" key="7">
    <source>
        <dbReference type="ARBA" id="ARBA00022679"/>
    </source>
</evidence>
<sequence>MDSPEERRLRYAAKVAEEAGISNSRVEQAFASVRREDFLPPPPWTVISRGTAFQTSGIDDIYANVLVAIDRTRGINNGEPALHAAWLAAVGPQPGETIIHVGAGTGYYTAILARLVEPGGRIEAYEYEADLAVIAARNLSGYLQVSVHAGSAYGRILPSANVIYVNAAVAAPDREWLRALHQGGRLIFPWQPHGDWGPAMLVTRALNGYRAKPLMSVGFIGCSGATARDPAGSGPSESDVAATRSIWLTAEREPDASATAIYDDVWFSSVNVD</sequence>
<evidence type="ECO:0000256" key="1">
    <source>
        <dbReference type="ARBA" id="ARBA00004496"/>
    </source>
</evidence>
<dbReference type="EMBL" id="QQBB01000002">
    <property type="protein sequence ID" value="RDI61095.1"/>
    <property type="molecule type" value="Genomic_DNA"/>
</dbReference>
<dbReference type="PANTHER" id="PTHR11579:SF0">
    <property type="entry name" value="PROTEIN-L-ISOASPARTATE(D-ASPARTATE) O-METHYLTRANSFERASE"/>
    <property type="match status" value="1"/>
</dbReference>
<dbReference type="GO" id="GO:0032259">
    <property type="term" value="P:methylation"/>
    <property type="evidence" value="ECO:0007669"/>
    <property type="project" value="UniProtKB-KW"/>
</dbReference>
<comment type="subcellular location">
    <subcellularLocation>
        <location evidence="1">Cytoplasm</location>
    </subcellularLocation>
</comment>
<evidence type="ECO:0000256" key="10">
    <source>
        <dbReference type="ARBA" id="ARBA00031323"/>
    </source>
</evidence>
<dbReference type="Pfam" id="PF01135">
    <property type="entry name" value="PCMT"/>
    <property type="match status" value="1"/>
</dbReference>
<protein>
    <recommendedName>
        <fullName evidence="4">Protein-L-isoaspartate O-methyltransferase</fullName>
        <ecNumber evidence="3">2.1.1.77</ecNumber>
    </recommendedName>
    <alternativeName>
        <fullName evidence="11">L-isoaspartyl protein carboxyl methyltransferase</fullName>
    </alternativeName>
    <alternativeName>
        <fullName evidence="9">Protein L-isoaspartyl methyltransferase</fullName>
    </alternativeName>
    <alternativeName>
        <fullName evidence="10">Protein-beta-aspartate methyltransferase</fullName>
    </alternativeName>
</protein>
<dbReference type="RefSeq" id="WP_114769266.1">
    <property type="nucleotide sequence ID" value="NZ_QQBB01000002.1"/>
</dbReference>
<organism evidence="12 13">
    <name type="scientific">Microvirga subterranea</name>
    <dbReference type="NCBI Taxonomy" id="186651"/>
    <lineage>
        <taxon>Bacteria</taxon>
        <taxon>Pseudomonadati</taxon>
        <taxon>Pseudomonadota</taxon>
        <taxon>Alphaproteobacteria</taxon>
        <taxon>Hyphomicrobiales</taxon>
        <taxon>Methylobacteriaceae</taxon>
        <taxon>Microvirga</taxon>
    </lineage>
</organism>
<evidence type="ECO:0000256" key="9">
    <source>
        <dbReference type="ARBA" id="ARBA00030757"/>
    </source>
</evidence>
<dbReference type="AlphaFoldDB" id="A0A370HS13"/>
<dbReference type="InterPro" id="IPR029063">
    <property type="entry name" value="SAM-dependent_MTases_sf"/>
</dbReference>
<dbReference type="Proteomes" id="UP000254925">
    <property type="component" value="Unassembled WGS sequence"/>
</dbReference>
<dbReference type="SUPFAM" id="SSF53335">
    <property type="entry name" value="S-adenosyl-L-methionine-dependent methyltransferases"/>
    <property type="match status" value="1"/>
</dbReference>
<proteinExistence type="inferred from homology"/>
<comment type="caution">
    <text evidence="12">The sequence shown here is derived from an EMBL/GenBank/DDBJ whole genome shotgun (WGS) entry which is preliminary data.</text>
</comment>
<evidence type="ECO:0000256" key="3">
    <source>
        <dbReference type="ARBA" id="ARBA00011890"/>
    </source>
</evidence>
<evidence type="ECO:0000313" key="12">
    <source>
        <dbReference type="EMBL" id="RDI61095.1"/>
    </source>
</evidence>
<dbReference type="CDD" id="cd02440">
    <property type="entry name" value="AdoMet_MTases"/>
    <property type="match status" value="1"/>
</dbReference>